<feature type="compositionally biased region" description="Gly residues" evidence="1">
    <location>
        <begin position="1"/>
        <end position="10"/>
    </location>
</feature>
<proteinExistence type="predicted"/>
<feature type="compositionally biased region" description="Acidic residues" evidence="1">
    <location>
        <begin position="11"/>
        <end position="29"/>
    </location>
</feature>
<name>A0A5C3NU72_9APHY</name>
<protein>
    <submittedName>
        <fullName evidence="2">Uncharacterized protein</fullName>
    </submittedName>
</protein>
<sequence>MAVPGGFGGDGDGDGDEGDGEGDEAEEDDGARRSSKRMRITQGWDVHRGQRVSIVPPVPADEERKQKEHDAARRELSAVKARRRSRAPPAKGKARGTARRGAARGSTSGSGRTGVRSGQANTSLQSTKTDLRTILEGIVRGPSAHNELPLCRLRADFELCLRRARRGRRLGGGQRTREL</sequence>
<evidence type="ECO:0000256" key="1">
    <source>
        <dbReference type="SAM" id="MobiDB-lite"/>
    </source>
</evidence>
<gene>
    <name evidence="2" type="ORF">K466DRAFT_656877</name>
</gene>
<feature type="region of interest" description="Disordered" evidence="1">
    <location>
        <begin position="1"/>
        <end position="127"/>
    </location>
</feature>
<dbReference type="Proteomes" id="UP000308197">
    <property type="component" value="Unassembled WGS sequence"/>
</dbReference>
<dbReference type="InParanoid" id="A0A5C3NU72"/>
<evidence type="ECO:0000313" key="3">
    <source>
        <dbReference type="Proteomes" id="UP000308197"/>
    </source>
</evidence>
<organism evidence="2 3">
    <name type="scientific">Polyporus arcularius HHB13444</name>
    <dbReference type="NCBI Taxonomy" id="1314778"/>
    <lineage>
        <taxon>Eukaryota</taxon>
        <taxon>Fungi</taxon>
        <taxon>Dikarya</taxon>
        <taxon>Basidiomycota</taxon>
        <taxon>Agaricomycotina</taxon>
        <taxon>Agaricomycetes</taxon>
        <taxon>Polyporales</taxon>
        <taxon>Polyporaceae</taxon>
        <taxon>Polyporus</taxon>
    </lineage>
</organism>
<dbReference type="STRING" id="1314778.A0A5C3NU72"/>
<keyword evidence="3" id="KW-1185">Reference proteome</keyword>
<reference evidence="2 3" key="1">
    <citation type="journal article" date="2019" name="Nat. Ecol. Evol.">
        <title>Megaphylogeny resolves global patterns of mushroom evolution.</title>
        <authorList>
            <person name="Varga T."/>
            <person name="Krizsan K."/>
            <person name="Foldi C."/>
            <person name="Dima B."/>
            <person name="Sanchez-Garcia M."/>
            <person name="Sanchez-Ramirez S."/>
            <person name="Szollosi G.J."/>
            <person name="Szarkandi J.G."/>
            <person name="Papp V."/>
            <person name="Albert L."/>
            <person name="Andreopoulos W."/>
            <person name="Angelini C."/>
            <person name="Antonin V."/>
            <person name="Barry K.W."/>
            <person name="Bougher N.L."/>
            <person name="Buchanan P."/>
            <person name="Buyck B."/>
            <person name="Bense V."/>
            <person name="Catcheside P."/>
            <person name="Chovatia M."/>
            <person name="Cooper J."/>
            <person name="Damon W."/>
            <person name="Desjardin D."/>
            <person name="Finy P."/>
            <person name="Geml J."/>
            <person name="Haridas S."/>
            <person name="Hughes K."/>
            <person name="Justo A."/>
            <person name="Karasinski D."/>
            <person name="Kautmanova I."/>
            <person name="Kiss B."/>
            <person name="Kocsube S."/>
            <person name="Kotiranta H."/>
            <person name="LaButti K.M."/>
            <person name="Lechner B.E."/>
            <person name="Liimatainen K."/>
            <person name="Lipzen A."/>
            <person name="Lukacs Z."/>
            <person name="Mihaltcheva S."/>
            <person name="Morgado L.N."/>
            <person name="Niskanen T."/>
            <person name="Noordeloos M.E."/>
            <person name="Ohm R.A."/>
            <person name="Ortiz-Santana B."/>
            <person name="Ovrebo C."/>
            <person name="Racz N."/>
            <person name="Riley R."/>
            <person name="Savchenko A."/>
            <person name="Shiryaev A."/>
            <person name="Soop K."/>
            <person name="Spirin V."/>
            <person name="Szebenyi C."/>
            <person name="Tomsovsky M."/>
            <person name="Tulloss R.E."/>
            <person name="Uehling J."/>
            <person name="Grigoriev I.V."/>
            <person name="Vagvolgyi C."/>
            <person name="Papp T."/>
            <person name="Martin F.M."/>
            <person name="Miettinen O."/>
            <person name="Hibbett D.S."/>
            <person name="Nagy L.G."/>
        </authorList>
    </citation>
    <scope>NUCLEOTIDE SEQUENCE [LARGE SCALE GENOMIC DNA]</scope>
    <source>
        <strain evidence="2 3">HHB13444</strain>
    </source>
</reference>
<feature type="compositionally biased region" description="Basic and acidic residues" evidence="1">
    <location>
        <begin position="61"/>
        <end position="77"/>
    </location>
</feature>
<evidence type="ECO:0000313" key="2">
    <source>
        <dbReference type="EMBL" id="TFK79530.1"/>
    </source>
</evidence>
<feature type="compositionally biased region" description="Low complexity" evidence="1">
    <location>
        <begin position="103"/>
        <end position="118"/>
    </location>
</feature>
<dbReference type="AlphaFoldDB" id="A0A5C3NU72"/>
<feature type="compositionally biased region" description="Basic residues" evidence="1">
    <location>
        <begin position="80"/>
        <end position="102"/>
    </location>
</feature>
<dbReference type="EMBL" id="ML212007">
    <property type="protein sequence ID" value="TFK79530.1"/>
    <property type="molecule type" value="Genomic_DNA"/>
</dbReference>
<accession>A0A5C3NU72</accession>